<protein>
    <submittedName>
        <fullName evidence="2">50S ribosomal protein L2 plastid</fullName>
    </submittedName>
</protein>
<keyword evidence="3" id="KW-1185">Reference proteome</keyword>
<organism evidence="2 3">
    <name type="scientific">Dissostichus eleginoides</name>
    <name type="common">Patagonian toothfish</name>
    <name type="synonym">Dissostichus amissus</name>
    <dbReference type="NCBI Taxonomy" id="100907"/>
    <lineage>
        <taxon>Eukaryota</taxon>
        <taxon>Metazoa</taxon>
        <taxon>Chordata</taxon>
        <taxon>Craniata</taxon>
        <taxon>Vertebrata</taxon>
        <taxon>Euteleostomi</taxon>
        <taxon>Actinopterygii</taxon>
        <taxon>Neopterygii</taxon>
        <taxon>Teleostei</taxon>
        <taxon>Neoteleostei</taxon>
        <taxon>Acanthomorphata</taxon>
        <taxon>Eupercaria</taxon>
        <taxon>Perciformes</taxon>
        <taxon>Notothenioidei</taxon>
        <taxon>Nototheniidae</taxon>
        <taxon>Dissostichus</taxon>
    </lineage>
</organism>
<dbReference type="Proteomes" id="UP001228049">
    <property type="component" value="Unassembled WGS sequence"/>
</dbReference>
<evidence type="ECO:0000256" key="1">
    <source>
        <dbReference type="SAM" id="SignalP"/>
    </source>
</evidence>
<name>A0AAD9F7B1_DISEL</name>
<keyword evidence="1" id="KW-0732">Signal</keyword>
<dbReference type="EMBL" id="JASDAP010000010">
    <property type="protein sequence ID" value="KAK1895623.1"/>
    <property type="molecule type" value="Genomic_DNA"/>
</dbReference>
<dbReference type="GO" id="GO:0005840">
    <property type="term" value="C:ribosome"/>
    <property type="evidence" value="ECO:0007669"/>
    <property type="project" value="UniProtKB-KW"/>
</dbReference>
<dbReference type="AlphaFoldDB" id="A0AAD9F7B1"/>
<keyword evidence="2" id="KW-0687">Ribonucleoprotein</keyword>
<feature type="chain" id="PRO_5042045251" evidence="1">
    <location>
        <begin position="22"/>
        <end position="94"/>
    </location>
</feature>
<keyword evidence="2" id="KW-0689">Ribosomal protein</keyword>
<evidence type="ECO:0000313" key="2">
    <source>
        <dbReference type="EMBL" id="KAK1895623.1"/>
    </source>
</evidence>
<accession>A0AAD9F7B1</accession>
<gene>
    <name evidence="2" type="ORF">KUDE01_021074</name>
</gene>
<feature type="signal peptide" evidence="1">
    <location>
        <begin position="1"/>
        <end position="21"/>
    </location>
</feature>
<sequence length="94" mass="10292">MRSSLLAWLCLPSGEIQLCTAVCAGEDGERQGRKSWLRAPVMCSVVCFLKEGFCLASQEQNNAFACCAADSITYPDAETQSVPRLKTEILDNED</sequence>
<proteinExistence type="predicted"/>
<evidence type="ECO:0000313" key="3">
    <source>
        <dbReference type="Proteomes" id="UP001228049"/>
    </source>
</evidence>
<reference evidence="2" key="1">
    <citation type="submission" date="2023-04" db="EMBL/GenBank/DDBJ databases">
        <title>Chromosome-level genome of Chaenocephalus aceratus.</title>
        <authorList>
            <person name="Park H."/>
        </authorList>
    </citation>
    <scope>NUCLEOTIDE SEQUENCE</scope>
    <source>
        <strain evidence="2">DE</strain>
        <tissue evidence="2">Muscle</tissue>
    </source>
</reference>
<comment type="caution">
    <text evidence="2">The sequence shown here is derived from an EMBL/GenBank/DDBJ whole genome shotgun (WGS) entry which is preliminary data.</text>
</comment>